<protein>
    <submittedName>
        <fullName evidence="6">LacI family transcriptional regulator</fullName>
    </submittedName>
</protein>
<evidence type="ECO:0000313" key="6">
    <source>
        <dbReference type="EMBL" id="BDZ54873.1"/>
    </source>
</evidence>
<dbReference type="SUPFAM" id="SSF53822">
    <property type="entry name" value="Periplasmic binding protein-like I"/>
    <property type="match status" value="1"/>
</dbReference>
<dbReference type="EMBL" id="AP027734">
    <property type="protein sequence ID" value="BDZ54873.1"/>
    <property type="molecule type" value="Genomic_DNA"/>
</dbReference>
<dbReference type="InterPro" id="IPR028082">
    <property type="entry name" value="Peripla_BP_I"/>
</dbReference>
<feature type="domain" description="HTH lacI-type" evidence="5">
    <location>
        <begin position="12"/>
        <end position="66"/>
    </location>
</feature>
<dbReference type="PANTHER" id="PTHR30146:SF148">
    <property type="entry name" value="HTH-TYPE TRANSCRIPTIONAL REPRESSOR PURR-RELATED"/>
    <property type="match status" value="1"/>
</dbReference>
<dbReference type="Pfam" id="PF00356">
    <property type="entry name" value="LacI"/>
    <property type="match status" value="1"/>
</dbReference>
<evidence type="ECO:0000256" key="4">
    <source>
        <dbReference type="ARBA" id="ARBA00023163"/>
    </source>
</evidence>
<dbReference type="SMART" id="SM00354">
    <property type="entry name" value="HTH_LACI"/>
    <property type="match status" value="1"/>
</dbReference>
<dbReference type="Proteomes" id="UP001321477">
    <property type="component" value="Chromosome"/>
</dbReference>
<dbReference type="Gene3D" id="1.10.260.40">
    <property type="entry name" value="lambda repressor-like DNA-binding domains"/>
    <property type="match status" value="1"/>
</dbReference>
<evidence type="ECO:0000256" key="3">
    <source>
        <dbReference type="ARBA" id="ARBA00023125"/>
    </source>
</evidence>
<organism evidence="6 7">
    <name type="scientific">Agromyces marinus</name>
    <dbReference type="NCBI Taxonomy" id="1389020"/>
    <lineage>
        <taxon>Bacteria</taxon>
        <taxon>Bacillati</taxon>
        <taxon>Actinomycetota</taxon>
        <taxon>Actinomycetes</taxon>
        <taxon>Micrococcales</taxon>
        <taxon>Microbacteriaceae</taxon>
        <taxon>Agromyces</taxon>
    </lineage>
</organism>
<keyword evidence="7" id="KW-1185">Reference proteome</keyword>
<keyword evidence="4" id="KW-0804">Transcription</keyword>
<dbReference type="InterPro" id="IPR010982">
    <property type="entry name" value="Lambda_DNA-bd_dom_sf"/>
</dbReference>
<dbReference type="SUPFAM" id="SSF47413">
    <property type="entry name" value="lambda repressor-like DNA-binding domains"/>
    <property type="match status" value="1"/>
</dbReference>
<evidence type="ECO:0000256" key="2">
    <source>
        <dbReference type="ARBA" id="ARBA00023015"/>
    </source>
</evidence>
<dbReference type="PROSITE" id="PS00356">
    <property type="entry name" value="HTH_LACI_1"/>
    <property type="match status" value="1"/>
</dbReference>
<keyword evidence="1" id="KW-0678">Repressor</keyword>
<dbReference type="CDD" id="cd06267">
    <property type="entry name" value="PBP1_LacI_sugar_binding-like"/>
    <property type="match status" value="1"/>
</dbReference>
<proteinExistence type="predicted"/>
<gene>
    <name evidence="6" type="ORF">GCM10025870_19460</name>
</gene>
<dbReference type="CDD" id="cd01392">
    <property type="entry name" value="HTH_LacI"/>
    <property type="match status" value="1"/>
</dbReference>
<evidence type="ECO:0000256" key="1">
    <source>
        <dbReference type="ARBA" id="ARBA00022491"/>
    </source>
</evidence>
<keyword evidence="3" id="KW-0238">DNA-binding</keyword>
<dbReference type="InterPro" id="IPR001761">
    <property type="entry name" value="Peripla_BP/Lac1_sug-bd_dom"/>
</dbReference>
<dbReference type="Pfam" id="PF00532">
    <property type="entry name" value="Peripla_BP_1"/>
    <property type="match status" value="1"/>
</dbReference>
<dbReference type="Gene3D" id="3.40.50.2300">
    <property type="match status" value="2"/>
</dbReference>
<keyword evidence="2" id="KW-0805">Transcription regulation</keyword>
<name>A0ABM8H2C2_9MICO</name>
<sequence>MPVDPLNGRREVTVSDVAAAAKVSKATAARVLGGYGAASEAVRDRVQAAADELGYHPNALAKTMTTGRSNSIGIIVGDIENPFFAQATRGAADVAKAAGYDLILLNSDEEADAEQNAISVLLAKRVDGILVAPASTTDPSSLREAVERGRPLVLFDRVADGVDVDTVVADNLAGSRQLTQVLLDAGHRRIAFVSTIAHSSGYRVGDRLGSSSVDDRVRGFVGALADAGIDDPGRFVHLNARRDGVDAIVRRLIDDGITGIVASDSLIGQAAFRKMRSLGIRIPTDVSLVAFDDADWTSLSAPALTVMSQPIHELGAEGARLLIRRIAGDRAPTEHVVLAQRLVERESVAPPPA</sequence>
<dbReference type="InterPro" id="IPR000843">
    <property type="entry name" value="HTH_LacI"/>
</dbReference>
<dbReference type="PROSITE" id="PS50932">
    <property type="entry name" value="HTH_LACI_2"/>
    <property type="match status" value="1"/>
</dbReference>
<evidence type="ECO:0000313" key="7">
    <source>
        <dbReference type="Proteomes" id="UP001321477"/>
    </source>
</evidence>
<reference evidence="7" key="1">
    <citation type="journal article" date="2019" name="Int. J. Syst. Evol. Microbiol.">
        <title>The Global Catalogue of Microorganisms (GCM) 10K type strain sequencing project: providing services to taxonomists for standard genome sequencing and annotation.</title>
        <authorList>
            <consortium name="The Broad Institute Genomics Platform"/>
            <consortium name="The Broad Institute Genome Sequencing Center for Infectious Disease"/>
            <person name="Wu L."/>
            <person name="Ma J."/>
        </authorList>
    </citation>
    <scope>NUCLEOTIDE SEQUENCE [LARGE SCALE GENOMIC DNA]</scope>
    <source>
        <strain evidence="7">NBRC 109019</strain>
    </source>
</reference>
<dbReference type="RefSeq" id="WP_234660261.1">
    <property type="nucleotide sequence ID" value="NZ_AP027734.1"/>
</dbReference>
<evidence type="ECO:0000259" key="5">
    <source>
        <dbReference type="PROSITE" id="PS50932"/>
    </source>
</evidence>
<dbReference type="PANTHER" id="PTHR30146">
    <property type="entry name" value="LACI-RELATED TRANSCRIPTIONAL REPRESSOR"/>
    <property type="match status" value="1"/>
</dbReference>
<accession>A0ABM8H2C2</accession>